<evidence type="ECO:0000313" key="14">
    <source>
        <dbReference type="Proteomes" id="UP000242167"/>
    </source>
</evidence>
<dbReference type="Pfam" id="PF00850">
    <property type="entry name" value="Hist_deacetyl"/>
    <property type="match status" value="1"/>
</dbReference>
<dbReference type="PIR" id="G90100">
    <property type="entry name" value="G90100"/>
</dbReference>
<dbReference type="PRINTS" id="PR01271">
    <property type="entry name" value="HISDACETLASE"/>
</dbReference>
<evidence type="ECO:0000256" key="4">
    <source>
        <dbReference type="ARBA" id="ARBA00022801"/>
    </source>
</evidence>
<dbReference type="InterPro" id="IPR023696">
    <property type="entry name" value="Ureohydrolase_dom_sf"/>
</dbReference>
<dbReference type="GO" id="GO:0141221">
    <property type="term" value="F:histone deacetylase activity, hydrolytic mechanism"/>
    <property type="evidence" value="ECO:0007669"/>
    <property type="project" value="UniProtKB-EC"/>
</dbReference>
<dbReference type="PIRSF" id="PIRSF037913">
    <property type="entry name" value="His_deacetylse_1"/>
    <property type="match status" value="1"/>
</dbReference>
<evidence type="ECO:0000256" key="10">
    <source>
        <dbReference type="PIRSR" id="PIRSR037913-2"/>
    </source>
</evidence>
<dbReference type="InterPro" id="IPR037138">
    <property type="entry name" value="His_deacetylse_dom_sf"/>
</dbReference>
<evidence type="ECO:0000256" key="9">
    <source>
        <dbReference type="PIRSR" id="PIRSR037913-1"/>
    </source>
</evidence>
<dbReference type="GeneID" id="857421"/>
<keyword evidence="6" id="KW-0805">Transcription regulation</keyword>
<evidence type="ECO:0000256" key="5">
    <source>
        <dbReference type="ARBA" id="ARBA00022853"/>
    </source>
</evidence>
<dbReference type="PRINTS" id="PR01270">
    <property type="entry name" value="HDASUPER"/>
</dbReference>
<dbReference type="InterPro" id="IPR003084">
    <property type="entry name" value="HDAC_I/II"/>
</dbReference>
<comment type="similarity">
    <text evidence="2">Belongs to the histone deacetylase family. HD type 1 subfamily.</text>
</comment>
<reference evidence="13 14" key="1">
    <citation type="journal article" date="2001" name="Nature">
        <title>The highly reduced genome of an enslaved algal nucleus.</title>
        <authorList>
            <person name="Douglas S."/>
            <person name="Zauner S."/>
            <person name="Fraunholz M."/>
            <person name="Beaton M."/>
            <person name="Penny S."/>
            <person name="Deng L."/>
            <person name="Wu X."/>
            <person name="Reith M."/>
            <person name="Cavalier-Smith T."/>
            <person name="Maier U."/>
        </authorList>
    </citation>
    <scope>NUCLEOTIDE SEQUENCE [LARGE SCALE GENOMIC DNA]</scope>
</reference>
<protein>
    <recommendedName>
        <fullName evidence="3">histone deacetylase</fullName>
        <ecNumber evidence="3">3.5.1.98</ecNumber>
    </recommendedName>
</protein>
<keyword evidence="13" id="KW-0542">Nucleomorph</keyword>
<gene>
    <name evidence="13" type="primary">hda</name>
</gene>
<dbReference type="Proteomes" id="UP000242167">
    <property type="component" value="Nucleomorph 1"/>
</dbReference>
<dbReference type="AlphaFoldDB" id="Q98RL4"/>
<dbReference type="GO" id="GO:0040029">
    <property type="term" value="P:epigenetic regulation of gene expression"/>
    <property type="evidence" value="ECO:0007669"/>
    <property type="project" value="TreeGrafter"/>
</dbReference>
<dbReference type="InterPro" id="IPR000286">
    <property type="entry name" value="HDACs"/>
</dbReference>
<evidence type="ECO:0000256" key="6">
    <source>
        <dbReference type="ARBA" id="ARBA00023015"/>
    </source>
</evidence>
<dbReference type="PANTHER" id="PTHR10625">
    <property type="entry name" value="HISTONE DEACETYLASE HDAC1-RELATED"/>
    <property type="match status" value="1"/>
</dbReference>
<feature type="binding site" evidence="11">
    <location>
        <position position="170"/>
    </location>
    <ligand>
        <name>a divalent metal cation</name>
        <dbReference type="ChEBI" id="CHEBI:60240"/>
    </ligand>
</feature>
<evidence type="ECO:0000256" key="7">
    <source>
        <dbReference type="ARBA" id="ARBA00023163"/>
    </source>
</evidence>
<feature type="binding site" evidence="10">
    <location>
        <position position="141"/>
    </location>
    <ligand>
        <name>substrate</name>
    </ligand>
</feature>
<dbReference type="RefSeq" id="XP_001713639.1">
    <property type="nucleotide sequence ID" value="XM_001713587.1"/>
</dbReference>
<evidence type="ECO:0000256" key="8">
    <source>
        <dbReference type="ARBA" id="ARBA00023242"/>
    </source>
</evidence>
<evidence type="ECO:0000313" key="13">
    <source>
        <dbReference type="EMBL" id="AAK39934.1"/>
    </source>
</evidence>
<keyword evidence="7" id="KW-0804">Transcription</keyword>
<dbReference type="EMBL" id="AF165818">
    <property type="protein sequence ID" value="AAK39934.1"/>
    <property type="molecule type" value="Genomic_DNA"/>
</dbReference>
<feature type="binding site" evidence="10">
    <location>
        <position position="91"/>
    </location>
    <ligand>
        <name>substrate</name>
    </ligand>
</feature>
<feature type="binding site" evidence="10">
    <location>
        <position position="296"/>
    </location>
    <ligand>
        <name>substrate</name>
    </ligand>
</feature>
<evidence type="ECO:0000256" key="1">
    <source>
        <dbReference type="ARBA" id="ARBA00004123"/>
    </source>
</evidence>
<evidence type="ECO:0000256" key="2">
    <source>
        <dbReference type="ARBA" id="ARBA00006457"/>
    </source>
</evidence>
<geneLocation type="nucleomorph" evidence="13"/>
<dbReference type="SUPFAM" id="SSF52768">
    <property type="entry name" value="Arginase/deacetylase"/>
    <property type="match status" value="1"/>
</dbReference>
<name>Q98RL4_GUITH</name>
<dbReference type="GO" id="GO:0046872">
    <property type="term" value="F:metal ion binding"/>
    <property type="evidence" value="ECO:0007669"/>
    <property type="project" value="UniProtKB-KW"/>
</dbReference>
<dbReference type="InterPro" id="IPR023801">
    <property type="entry name" value="His_deacetylse_dom"/>
</dbReference>
<keyword evidence="8" id="KW-0539">Nucleus</keyword>
<evidence type="ECO:0000259" key="12">
    <source>
        <dbReference type="Pfam" id="PF00850"/>
    </source>
</evidence>
<dbReference type="GO" id="GO:0005634">
    <property type="term" value="C:nucleus"/>
    <property type="evidence" value="ECO:0007669"/>
    <property type="project" value="UniProtKB-SubCell"/>
</dbReference>
<dbReference type="EC" id="3.5.1.98" evidence="3"/>
<evidence type="ECO:0000256" key="11">
    <source>
        <dbReference type="PIRSR" id="PIRSR037913-3"/>
    </source>
</evidence>
<proteinExistence type="inferred from homology"/>
<feature type="domain" description="Histone deacetylase" evidence="12">
    <location>
        <begin position="23"/>
        <end position="309"/>
    </location>
</feature>
<feature type="active site" description="Proton acceptor" evidence="9">
    <location>
        <position position="133"/>
    </location>
</feature>
<dbReference type="PANTHER" id="PTHR10625:SF36">
    <property type="entry name" value="HISTONE DEACETYLASE 3"/>
    <property type="match status" value="1"/>
</dbReference>
<evidence type="ECO:0000256" key="3">
    <source>
        <dbReference type="ARBA" id="ARBA00012111"/>
    </source>
</evidence>
<feature type="binding site" evidence="11">
    <location>
        <position position="257"/>
    </location>
    <ligand>
        <name>a divalent metal cation</name>
        <dbReference type="ChEBI" id="CHEBI:60240"/>
    </ligand>
</feature>
<keyword evidence="11" id="KW-0479">Metal-binding</keyword>
<accession>Q98RL4</accession>
<sequence length="374" mass="43390">MTQKKTVLAENSKIGNFAYSRFHPMQPIRLSMTSELIYSYGMEKFLRIIRTEKKTNSEMFNIHSSIFEFNVIKKKNFESINYITIDKYDADCPIFKGLNEYLLLYSSASLLSLDELTNNNCQIAINWSGGLHHSKIDEKSGFCYLNDINLCILNLLKHFNYILYIDIDVHHGDGVEEVFYATNRVFVLSFHFYNKNFFPGSGSITNKGISIGKYASYNVPIKKNIGDENYCNIFESIVREIIESVRPDIIILQSGADSLSFDVIGRFNLSINGHSNCLNFLKKFNIPILVLGGGGYIKDRVSKCWTFETSIAIDKKIKYNIPNNIYWKLYRPNFHLDIEKKDKANDFNTKKYLDFIDSEIKKNIRFHKNNIKLF</sequence>
<feature type="binding site" evidence="11">
    <location>
        <position position="168"/>
    </location>
    <ligand>
        <name>a divalent metal cation</name>
        <dbReference type="ChEBI" id="CHEBI:60240"/>
    </ligand>
</feature>
<organism evidence="13 14">
    <name type="scientific">Guillardia theta</name>
    <name type="common">Cryptophyte</name>
    <name type="synonym">Cryptomonas phi</name>
    <dbReference type="NCBI Taxonomy" id="55529"/>
    <lineage>
        <taxon>Eukaryota</taxon>
        <taxon>Cryptophyceae</taxon>
        <taxon>Pyrenomonadales</taxon>
        <taxon>Geminigeraceae</taxon>
        <taxon>Guillardia</taxon>
    </lineage>
</organism>
<keyword evidence="4" id="KW-0378">Hydrolase</keyword>
<keyword evidence="5" id="KW-0156">Chromatin regulator</keyword>
<dbReference type="Gene3D" id="3.40.800.20">
    <property type="entry name" value="Histone deacetylase domain"/>
    <property type="match status" value="1"/>
</dbReference>
<comment type="subcellular location">
    <subcellularLocation>
        <location evidence="1">Nucleus</location>
    </subcellularLocation>
</comment>